<evidence type="ECO:0000313" key="12">
    <source>
        <dbReference type="Proteomes" id="UP000504606"/>
    </source>
</evidence>
<dbReference type="KEGG" id="foc:113206754"/>
<evidence type="ECO:0000313" key="13">
    <source>
        <dbReference type="RefSeq" id="XP_026278768.1"/>
    </source>
</evidence>
<name>A0A6J1SDL4_FRAOC</name>
<dbReference type="RefSeq" id="XP_026278768.1">
    <property type="nucleotide sequence ID" value="XM_026422983.2"/>
</dbReference>
<dbReference type="Pfam" id="PF08574">
    <property type="entry name" value="Iwr1"/>
    <property type="match status" value="1"/>
</dbReference>
<evidence type="ECO:0000256" key="7">
    <source>
        <dbReference type="ARBA" id="ARBA00022490"/>
    </source>
</evidence>
<evidence type="ECO:0000256" key="6">
    <source>
        <dbReference type="ARBA" id="ARBA00022448"/>
    </source>
</evidence>
<protein>
    <recommendedName>
        <fullName evidence="5">Probable RNA polymerase II nuclear localization protein SLC7A6OS</fullName>
    </recommendedName>
</protein>
<accession>A0A6J1SDL4</accession>
<feature type="region of interest" description="Disordered" evidence="10">
    <location>
        <begin position="294"/>
        <end position="313"/>
    </location>
</feature>
<evidence type="ECO:0000256" key="3">
    <source>
        <dbReference type="ARBA" id="ARBA00004496"/>
    </source>
</evidence>
<dbReference type="GO" id="GO:0005634">
    <property type="term" value="C:nucleus"/>
    <property type="evidence" value="ECO:0007669"/>
    <property type="project" value="UniProtKB-SubCell"/>
</dbReference>
<dbReference type="AlphaFoldDB" id="A0A6J1SDL4"/>
<keyword evidence="8" id="KW-0653">Protein transport</keyword>
<keyword evidence="7" id="KW-0963">Cytoplasm</keyword>
<keyword evidence="9" id="KW-0539">Nucleus</keyword>
<evidence type="ECO:0000256" key="1">
    <source>
        <dbReference type="ARBA" id="ARBA00003202"/>
    </source>
</evidence>
<gene>
    <name evidence="13" type="primary">LOC113206754</name>
</gene>
<dbReference type="CTD" id="49505"/>
<keyword evidence="6" id="KW-0813">Transport</keyword>
<feature type="region of interest" description="Disordered" evidence="10">
    <location>
        <begin position="65"/>
        <end position="87"/>
    </location>
</feature>
<feature type="compositionally biased region" description="Acidic residues" evidence="10">
    <location>
        <begin position="197"/>
        <end position="214"/>
    </location>
</feature>
<evidence type="ECO:0000256" key="4">
    <source>
        <dbReference type="ARBA" id="ARBA00010218"/>
    </source>
</evidence>
<evidence type="ECO:0000256" key="8">
    <source>
        <dbReference type="ARBA" id="ARBA00022927"/>
    </source>
</evidence>
<dbReference type="PANTHER" id="PTHR31196">
    <property type="entry name" value="RNA POLYMERASE II NUCLEAR LOCALIZATION PROTEIN SLC7A6OS-RELATED"/>
    <property type="match status" value="1"/>
</dbReference>
<dbReference type="GeneID" id="113206754"/>
<sequence>MAAVVRVKRALDEEPSSALILSCKRRKTNVEDEDAVETLFTFAGTVKDQKENVALLTHDKICKQDVKKSSRPTPNVSQKARSDTKATSENNRFKLVNYFRTINEVDQTESSNEGIQKSITILEVEAQPKGEKKSDPAKESIDHEAPSSQYVYDLYYIQPDSKDIDVDDLLLDGLVSFAPVENELVFDTYRNNRAAGEDSDSDSPLMDDDDDSNDENNWRNDYPDDEEGDSNDEDGLARGLSKVTFGDEELSSDGDDEKLIYTEELSPSDINLYGAAYARFKKNALKEMDSSCLEINSNSDDDYGPSSDVSSDD</sequence>
<feature type="region of interest" description="Disordered" evidence="10">
    <location>
        <begin position="126"/>
        <end position="145"/>
    </location>
</feature>
<comment type="similarity">
    <text evidence="4">Belongs to the IWR1/SLC7A6OS family.</text>
</comment>
<dbReference type="GO" id="GO:0005737">
    <property type="term" value="C:cytoplasm"/>
    <property type="evidence" value="ECO:0007669"/>
    <property type="project" value="UniProtKB-SubCell"/>
</dbReference>
<dbReference type="Proteomes" id="UP000504606">
    <property type="component" value="Unplaced"/>
</dbReference>
<dbReference type="OrthoDB" id="6255506at2759"/>
<feature type="domain" description="Transcription factor Iwr1" evidence="11">
    <location>
        <begin position="149"/>
        <end position="226"/>
    </location>
</feature>
<evidence type="ECO:0000256" key="9">
    <source>
        <dbReference type="ARBA" id="ARBA00023242"/>
    </source>
</evidence>
<dbReference type="InterPro" id="IPR013883">
    <property type="entry name" value="TF_Iwr1_dom"/>
</dbReference>
<evidence type="ECO:0000256" key="2">
    <source>
        <dbReference type="ARBA" id="ARBA00004123"/>
    </source>
</evidence>
<dbReference type="GO" id="GO:0015031">
    <property type="term" value="P:protein transport"/>
    <property type="evidence" value="ECO:0007669"/>
    <property type="project" value="UniProtKB-KW"/>
</dbReference>
<dbReference type="InterPro" id="IPR040218">
    <property type="entry name" value="SLC7A6OS"/>
</dbReference>
<dbReference type="GO" id="GO:0032502">
    <property type="term" value="P:developmental process"/>
    <property type="evidence" value="ECO:0007669"/>
    <property type="project" value="TreeGrafter"/>
</dbReference>
<dbReference type="PANTHER" id="PTHR31196:SF2">
    <property type="entry name" value="RNA POLYMERASE II NUCLEAR LOCALIZATION PROTEIN SLC7A6OS-RELATED"/>
    <property type="match status" value="1"/>
</dbReference>
<feature type="compositionally biased region" description="Acidic residues" evidence="10">
    <location>
        <begin position="246"/>
        <end position="256"/>
    </location>
</feature>
<comment type="subcellular location">
    <subcellularLocation>
        <location evidence="3">Cytoplasm</location>
    </subcellularLocation>
    <subcellularLocation>
        <location evidence="2">Nucleus</location>
    </subcellularLocation>
</comment>
<keyword evidence="12" id="KW-1185">Reference proteome</keyword>
<proteinExistence type="inferred from homology"/>
<evidence type="ECO:0000256" key="10">
    <source>
        <dbReference type="SAM" id="MobiDB-lite"/>
    </source>
</evidence>
<comment type="function">
    <text evidence="1">Directs RNA polymerase II nuclear import.</text>
</comment>
<reference evidence="13" key="1">
    <citation type="submission" date="2025-08" db="UniProtKB">
        <authorList>
            <consortium name="RefSeq"/>
        </authorList>
    </citation>
    <scope>IDENTIFICATION</scope>
    <source>
        <tissue evidence="13">Whole organism</tissue>
    </source>
</reference>
<organism evidence="12 13">
    <name type="scientific">Frankliniella occidentalis</name>
    <name type="common">Western flower thrips</name>
    <name type="synonym">Euthrips occidentalis</name>
    <dbReference type="NCBI Taxonomy" id="133901"/>
    <lineage>
        <taxon>Eukaryota</taxon>
        <taxon>Metazoa</taxon>
        <taxon>Ecdysozoa</taxon>
        <taxon>Arthropoda</taxon>
        <taxon>Hexapoda</taxon>
        <taxon>Insecta</taxon>
        <taxon>Pterygota</taxon>
        <taxon>Neoptera</taxon>
        <taxon>Paraneoptera</taxon>
        <taxon>Thysanoptera</taxon>
        <taxon>Terebrantia</taxon>
        <taxon>Thripoidea</taxon>
        <taxon>Thripidae</taxon>
        <taxon>Frankliniella</taxon>
    </lineage>
</organism>
<feature type="compositionally biased region" description="Acidic residues" evidence="10">
    <location>
        <begin position="223"/>
        <end position="234"/>
    </location>
</feature>
<evidence type="ECO:0000256" key="5">
    <source>
        <dbReference type="ARBA" id="ARBA00017036"/>
    </source>
</evidence>
<evidence type="ECO:0000259" key="11">
    <source>
        <dbReference type="Pfam" id="PF08574"/>
    </source>
</evidence>
<feature type="region of interest" description="Disordered" evidence="10">
    <location>
        <begin position="191"/>
        <end position="259"/>
    </location>
</feature>